<organism evidence="17 18">
    <name type="scientific">Dinothrombium tinctorium</name>
    <dbReference type="NCBI Taxonomy" id="1965070"/>
    <lineage>
        <taxon>Eukaryota</taxon>
        <taxon>Metazoa</taxon>
        <taxon>Ecdysozoa</taxon>
        <taxon>Arthropoda</taxon>
        <taxon>Chelicerata</taxon>
        <taxon>Arachnida</taxon>
        <taxon>Acari</taxon>
        <taxon>Acariformes</taxon>
        <taxon>Trombidiformes</taxon>
        <taxon>Prostigmata</taxon>
        <taxon>Anystina</taxon>
        <taxon>Parasitengona</taxon>
        <taxon>Trombidioidea</taxon>
        <taxon>Trombidiidae</taxon>
        <taxon>Dinothrombium</taxon>
    </lineage>
</organism>
<evidence type="ECO:0000256" key="2">
    <source>
        <dbReference type="ARBA" id="ARBA00022553"/>
    </source>
</evidence>
<dbReference type="Gene3D" id="2.30.30.40">
    <property type="entry name" value="SH3 Domains"/>
    <property type="match status" value="2"/>
</dbReference>
<name>A0A443RD50_9ACAR</name>
<dbReference type="Gene3D" id="2.30.29.30">
    <property type="entry name" value="Pleckstrin-homology domain (PH domain)/Phosphotyrosine-binding domain (PTB)"/>
    <property type="match status" value="1"/>
</dbReference>
<dbReference type="PROSITE" id="PS50002">
    <property type="entry name" value="SH3"/>
    <property type="match status" value="2"/>
</dbReference>
<dbReference type="InterPro" id="IPR001715">
    <property type="entry name" value="CH_dom"/>
</dbReference>
<evidence type="ECO:0000259" key="14">
    <source>
        <dbReference type="PROSITE" id="PS50010"/>
    </source>
</evidence>
<evidence type="ECO:0000256" key="5">
    <source>
        <dbReference type="ARBA" id="ARBA00022737"/>
    </source>
</evidence>
<dbReference type="Gene3D" id="3.30.505.10">
    <property type="entry name" value="SH2 domain"/>
    <property type="match status" value="1"/>
</dbReference>
<feature type="domain" description="DH" evidence="14">
    <location>
        <begin position="220"/>
        <end position="399"/>
    </location>
</feature>
<evidence type="ECO:0000256" key="8">
    <source>
        <dbReference type="ARBA" id="ARBA00022999"/>
    </source>
</evidence>
<evidence type="ECO:0000256" key="1">
    <source>
        <dbReference type="ARBA" id="ARBA00022443"/>
    </source>
</evidence>
<dbReference type="SUPFAM" id="SSF50044">
    <property type="entry name" value="SH3-domain"/>
    <property type="match status" value="2"/>
</dbReference>
<dbReference type="GO" id="GO:0035556">
    <property type="term" value="P:intracellular signal transduction"/>
    <property type="evidence" value="ECO:0007669"/>
    <property type="project" value="InterPro"/>
</dbReference>
<feature type="domain" description="Calponin-homology (CH)" evidence="15">
    <location>
        <begin position="3"/>
        <end position="122"/>
    </location>
</feature>
<sequence>MGEDLWKDCAKWLIECQLLPYDHRINWKNAQIIDLVNCLRDGVLLCQLLNVLQPNCIDMKEVSLRPQMSQFLCLKNIRTFLQTCQTHFDISRSDLFEPYMLFDYTDFGRVLHTLSVLSHSPKAQATGVKGFPPELSRCADYYNDDVYKNLEEVALESGQNGNYNDETLVAFEFPVHGTTSGRRTHEEDIYEDLCYVTLRVGKGSAFDAHSSGFPSVPIERRDYCIKELVETEKNYIEALNMISRHFMRPLKTVLRNEARTIIFLHIKELLEIHTRFHSDLFKACTSSQLKISNCFITWKEKFVIYGDYCANLPKAQDLIEELCSKNDLINQAVIRCQIEASDGKFKLRDLLSLPMQRILKYHLLLNELIKNTNESHEDYYGLQKAYESMIDLGQYINEVKRDSETLQIIADIQASITDIDLPENMELKDYGRLLKDGELKIRSQDNKLKNRYIFIFDKVMLMCKSIRGEQYSFKEALALTDFKVENNPIIGNSSKYIKDKWSHYWYLVHKHEKISYTFCAKTEDIKRKWVEAIEKALDNVCPSTLRNTDHSFVMYTFETPTTCGDCEKLLRGTFFQGYKCTVCDVGVHKSCIPNIRSCGAPSLPPRPPLPPSSPSVISAYSADEETLRNSSSFDLTVKKLNGTTPIDENRVRAIMPFEGDRSLGQLSFSIDDIIVIFHRDINTHDDRIWYEGKVLRTGEEGSFPAEYVEPCDLRITYEDPSFSASHNQENGSHLVECNLNFDDYHWFAGSMDRETAQTVLEKMPSGAFLVRISPKQRGNYAISLNYNGQVKHMRVCLTEDGHYYLSQTKFFKKITELVKWYEEHSLSESFNGLNTTLIYPYKKVFSSMEPIGFAIAVYSFTGESSNLLNLRRGDRIAILSKSGEEKGWWKGQIDDRIGYFPLAYVSEIHN</sequence>
<dbReference type="PANTHER" id="PTHR45818">
    <property type="entry name" value="PROTEIN VAV"/>
    <property type="match status" value="1"/>
</dbReference>
<dbReference type="InterPro" id="IPR000219">
    <property type="entry name" value="DH_dom"/>
</dbReference>
<comment type="caution">
    <text evidence="17">The sequence shown here is derived from an EMBL/GenBank/DDBJ whole genome shotgun (WGS) entry which is preliminary data.</text>
</comment>
<dbReference type="InterPro" id="IPR000980">
    <property type="entry name" value="SH2"/>
</dbReference>
<reference evidence="17 18" key="1">
    <citation type="journal article" date="2018" name="Gigascience">
        <title>Genomes of trombidid mites reveal novel predicted allergens and laterally-transferred genes associated with secondary metabolism.</title>
        <authorList>
            <person name="Dong X."/>
            <person name="Chaisiri K."/>
            <person name="Xia D."/>
            <person name="Armstrong S.D."/>
            <person name="Fang Y."/>
            <person name="Donnelly M.J."/>
            <person name="Kadowaki T."/>
            <person name="McGarry J.W."/>
            <person name="Darby A.C."/>
            <person name="Makepeace B.L."/>
        </authorList>
    </citation>
    <scope>NUCLEOTIDE SEQUENCE [LARGE SCALE GENOMIC DNA]</scope>
    <source>
        <strain evidence="17">UoL-WK</strain>
    </source>
</reference>
<dbReference type="SMART" id="SM00326">
    <property type="entry name" value="SH3"/>
    <property type="match status" value="2"/>
</dbReference>
<evidence type="ECO:0000256" key="6">
    <source>
        <dbReference type="ARBA" id="ARBA00022771"/>
    </source>
</evidence>
<dbReference type="SUPFAM" id="SSF48065">
    <property type="entry name" value="DBL homology domain (DH-domain)"/>
    <property type="match status" value="1"/>
</dbReference>
<dbReference type="InterPro" id="IPR035899">
    <property type="entry name" value="DBL_dom_sf"/>
</dbReference>
<keyword evidence="5" id="KW-0677">Repeat</keyword>
<dbReference type="PANTHER" id="PTHR45818:SF3">
    <property type="entry name" value="PROTEIN VAV"/>
    <property type="match status" value="1"/>
</dbReference>
<dbReference type="Gene3D" id="1.20.900.10">
    <property type="entry name" value="Dbl homology (DH) domain"/>
    <property type="match status" value="1"/>
</dbReference>
<dbReference type="SUPFAM" id="SSF55550">
    <property type="entry name" value="SH2 domain"/>
    <property type="match status" value="1"/>
</dbReference>
<dbReference type="Pfam" id="PF00307">
    <property type="entry name" value="CH"/>
    <property type="match status" value="1"/>
</dbReference>
<feature type="domain" description="Phorbol-ester/DAG-type" evidence="16">
    <location>
        <begin position="549"/>
        <end position="598"/>
    </location>
</feature>
<dbReference type="CDD" id="cd20810">
    <property type="entry name" value="C1_VAV"/>
    <property type="match status" value="1"/>
</dbReference>
<feature type="domain" description="PH" evidence="13">
    <location>
        <begin position="432"/>
        <end position="538"/>
    </location>
</feature>
<dbReference type="CDD" id="cd01223">
    <property type="entry name" value="PH_Vav"/>
    <property type="match status" value="1"/>
</dbReference>
<dbReference type="InterPro" id="IPR001331">
    <property type="entry name" value="GDS_CDC24_CS"/>
</dbReference>
<dbReference type="PRINTS" id="PR00401">
    <property type="entry name" value="SH2DOMAIN"/>
</dbReference>
<dbReference type="SMART" id="SM00109">
    <property type="entry name" value="C1"/>
    <property type="match status" value="1"/>
</dbReference>
<dbReference type="STRING" id="1965070.A0A443RD50"/>
<dbReference type="InterPro" id="IPR001849">
    <property type="entry name" value="PH_domain"/>
</dbReference>
<dbReference type="InterPro" id="IPR037832">
    <property type="entry name" value="PH_Vav"/>
</dbReference>
<evidence type="ECO:0000313" key="17">
    <source>
        <dbReference type="EMBL" id="RWS13194.1"/>
    </source>
</evidence>
<evidence type="ECO:0000256" key="3">
    <source>
        <dbReference type="ARBA" id="ARBA00022658"/>
    </source>
</evidence>
<dbReference type="SUPFAM" id="SSF50729">
    <property type="entry name" value="PH domain-like"/>
    <property type="match status" value="1"/>
</dbReference>
<dbReference type="GO" id="GO:0005737">
    <property type="term" value="C:cytoplasm"/>
    <property type="evidence" value="ECO:0007669"/>
    <property type="project" value="TreeGrafter"/>
</dbReference>
<dbReference type="PROSITE" id="PS00741">
    <property type="entry name" value="DH_1"/>
    <property type="match status" value="1"/>
</dbReference>
<dbReference type="InterPro" id="IPR002219">
    <property type="entry name" value="PKC_DAG/PE"/>
</dbReference>
<evidence type="ECO:0000259" key="15">
    <source>
        <dbReference type="PROSITE" id="PS50021"/>
    </source>
</evidence>
<evidence type="ECO:0000313" key="18">
    <source>
        <dbReference type="Proteomes" id="UP000285301"/>
    </source>
</evidence>
<dbReference type="PROSITE" id="PS50001">
    <property type="entry name" value="SH2"/>
    <property type="match status" value="1"/>
</dbReference>
<dbReference type="PROSITE" id="PS50003">
    <property type="entry name" value="PH_DOMAIN"/>
    <property type="match status" value="1"/>
</dbReference>
<keyword evidence="4" id="KW-0479">Metal-binding</keyword>
<dbReference type="Proteomes" id="UP000285301">
    <property type="component" value="Unassembled WGS sequence"/>
</dbReference>
<dbReference type="Pfam" id="PF00130">
    <property type="entry name" value="C1_1"/>
    <property type="match status" value="1"/>
</dbReference>
<dbReference type="GO" id="GO:0008270">
    <property type="term" value="F:zinc ion binding"/>
    <property type="evidence" value="ECO:0007669"/>
    <property type="project" value="UniProtKB-KW"/>
</dbReference>
<dbReference type="AlphaFoldDB" id="A0A443RD50"/>
<dbReference type="Pfam" id="PF22697">
    <property type="entry name" value="SOS1_NGEF_PH"/>
    <property type="match status" value="1"/>
</dbReference>
<evidence type="ECO:0000256" key="7">
    <source>
        <dbReference type="ARBA" id="ARBA00022833"/>
    </source>
</evidence>
<keyword evidence="1 10" id="KW-0728">SH3 domain</keyword>
<dbReference type="InterPro" id="IPR036872">
    <property type="entry name" value="CH_dom_sf"/>
</dbReference>
<dbReference type="InterPro" id="IPR036860">
    <property type="entry name" value="SH2_dom_sf"/>
</dbReference>
<dbReference type="SUPFAM" id="SSF47576">
    <property type="entry name" value="Calponin-homology domain, CH-domain"/>
    <property type="match status" value="1"/>
</dbReference>
<dbReference type="Gene3D" id="1.10.418.10">
    <property type="entry name" value="Calponin-like domain"/>
    <property type="match status" value="1"/>
</dbReference>
<dbReference type="PROSITE" id="PS50010">
    <property type="entry name" value="DH_2"/>
    <property type="match status" value="1"/>
</dbReference>
<feature type="domain" description="SH2" evidence="11">
    <location>
        <begin position="746"/>
        <end position="841"/>
    </location>
</feature>
<evidence type="ECO:0000259" key="11">
    <source>
        <dbReference type="PROSITE" id="PS50001"/>
    </source>
</evidence>
<dbReference type="SMART" id="SM00252">
    <property type="entry name" value="SH2"/>
    <property type="match status" value="1"/>
</dbReference>
<keyword evidence="8 9" id="KW-0727">SH2 domain</keyword>
<dbReference type="SMART" id="SM00233">
    <property type="entry name" value="PH"/>
    <property type="match status" value="1"/>
</dbReference>
<dbReference type="PROSITE" id="PS50021">
    <property type="entry name" value="CH"/>
    <property type="match status" value="1"/>
</dbReference>
<keyword evidence="3" id="KW-0344">Guanine-nucleotide releasing factor</keyword>
<dbReference type="GO" id="GO:0005085">
    <property type="term" value="F:guanyl-nucleotide exchange factor activity"/>
    <property type="evidence" value="ECO:0007669"/>
    <property type="project" value="UniProtKB-KW"/>
</dbReference>
<accession>A0A443RD50</accession>
<feature type="domain" description="SH3" evidence="12">
    <location>
        <begin position="646"/>
        <end position="713"/>
    </location>
</feature>
<dbReference type="SMART" id="SM00325">
    <property type="entry name" value="RhoGEF"/>
    <property type="match status" value="1"/>
</dbReference>
<dbReference type="CDD" id="cd00160">
    <property type="entry name" value="RhoGEF"/>
    <property type="match status" value="1"/>
</dbReference>
<dbReference type="PROSITE" id="PS00479">
    <property type="entry name" value="ZF_DAG_PE_1"/>
    <property type="match status" value="1"/>
</dbReference>
<dbReference type="InterPro" id="IPR036028">
    <property type="entry name" value="SH3-like_dom_sf"/>
</dbReference>
<evidence type="ECO:0000256" key="9">
    <source>
        <dbReference type="PROSITE-ProRule" id="PRU00191"/>
    </source>
</evidence>
<dbReference type="CDD" id="cd21201">
    <property type="entry name" value="CH_VAV"/>
    <property type="match status" value="1"/>
</dbReference>
<keyword evidence="2" id="KW-0597">Phosphoprotein</keyword>
<dbReference type="GO" id="GO:0048468">
    <property type="term" value="P:cell development"/>
    <property type="evidence" value="ECO:0007669"/>
    <property type="project" value="UniProtKB-ARBA"/>
</dbReference>
<dbReference type="Pfam" id="PF00621">
    <property type="entry name" value="RhoGEF"/>
    <property type="match status" value="1"/>
</dbReference>
<evidence type="ECO:0000259" key="16">
    <source>
        <dbReference type="PROSITE" id="PS50081"/>
    </source>
</evidence>
<protein>
    <submittedName>
        <fullName evidence="17">Protein vav-like protein</fullName>
    </submittedName>
</protein>
<keyword evidence="6" id="KW-0863">Zinc-finger</keyword>
<dbReference type="InterPro" id="IPR001452">
    <property type="entry name" value="SH3_domain"/>
</dbReference>
<dbReference type="OrthoDB" id="5340910at2759"/>
<dbReference type="InterPro" id="IPR055251">
    <property type="entry name" value="SOS1_NGEF_PH"/>
</dbReference>
<keyword evidence="7" id="KW-0862">Zinc</keyword>
<keyword evidence="18" id="KW-1185">Reference proteome</keyword>
<gene>
    <name evidence="17" type="ORF">B4U79_09977</name>
</gene>
<dbReference type="Gene3D" id="3.30.60.20">
    <property type="match status" value="1"/>
</dbReference>
<evidence type="ECO:0000256" key="10">
    <source>
        <dbReference type="PROSITE-ProRule" id="PRU00192"/>
    </source>
</evidence>
<dbReference type="SMART" id="SM00033">
    <property type="entry name" value="CH"/>
    <property type="match status" value="1"/>
</dbReference>
<proteinExistence type="predicted"/>
<dbReference type="InterPro" id="IPR011993">
    <property type="entry name" value="PH-like_dom_sf"/>
</dbReference>
<dbReference type="GO" id="GO:0016477">
    <property type="term" value="P:cell migration"/>
    <property type="evidence" value="ECO:0007669"/>
    <property type="project" value="TreeGrafter"/>
</dbReference>
<dbReference type="FunFam" id="1.10.418.10:FF:000019">
    <property type="entry name" value="Vav guanine nucleotide exchange factor 2"/>
    <property type="match status" value="1"/>
</dbReference>
<dbReference type="Pfam" id="PF00018">
    <property type="entry name" value="SH3_1"/>
    <property type="match status" value="1"/>
</dbReference>
<evidence type="ECO:0000259" key="13">
    <source>
        <dbReference type="PROSITE" id="PS50003"/>
    </source>
</evidence>
<dbReference type="Pfam" id="PF00017">
    <property type="entry name" value="SH2"/>
    <property type="match status" value="1"/>
</dbReference>
<dbReference type="PROSITE" id="PS50081">
    <property type="entry name" value="ZF_DAG_PE_2"/>
    <property type="match status" value="1"/>
</dbReference>
<dbReference type="EMBL" id="NCKU01001067">
    <property type="protein sequence ID" value="RWS13194.1"/>
    <property type="molecule type" value="Genomic_DNA"/>
</dbReference>
<evidence type="ECO:0000256" key="4">
    <source>
        <dbReference type="ARBA" id="ARBA00022723"/>
    </source>
</evidence>
<evidence type="ECO:0000259" key="12">
    <source>
        <dbReference type="PROSITE" id="PS50002"/>
    </source>
</evidence>
<feature type="domain" description="SH3" evidence="12">
    <location>
        <begin position="849"/>
        <end position="910"/>
    </location>
</feature>